<dbReference type="RefSeq" id="WP_080460321.1">
    <property type="nucleotide sequence ID" value="NZ_JXMW01000008.1"/>
</dbReference>
<comment type="subcellular location">
    <subcellularLocation>
        <location evidence="1">Membrane</location>
        <topology evidence="1">Multi-pass membrane protein</topology>
    </subcellularLocation>
</comment>
<feature type="domain" description="RDD" evidence="6">
    <location>
        <begin position="5"/>
        <end position="114"/>
    </location>
</feature>
<evidence type="ECO:0000256" key="3">
    <source>
        <dbReference type="ARBA" id="ARBA00022989"/>
    </source>
</evidence>
<dbReference type="EMBL" id="JXMW01000008">
    <property type="protein sequence ID" value="OQD58791.1"/>
    <property type="molecule type" value="Genomic_DNA"/>
</dbReference>
<proteinExistence type="predicted"/>
<dbReference type="InterPro" id="IPR010432">
    <property type="entry name" value="RDD"/>
</dbReference>
<organism evidence="7 8">
    <name type="scientific">Methanobrevibacter arboriphilus JCM 13429 = DSM 1125</name>
    <dbReference type="NCBI Taxonomy" id="1300164"/>
    <lineage>
        <taxon>Archaea</taxon>
        <taxon>Methanobacteriati</taxon>
        <taxon>Methanobacteriota</taxon>
        <taxon>Methanomada group</taxon>
        <taxon>Methanobacteria</taxon>
        <taxon>Methanobacteriales</taxon>
        <taxon>Methanobacteriaceae</taxon>
        <taxon>Methanobrevibacter</taxon>
    </lineage>
</organism>
<keyword evidence="8" id="KW-1185">Reference proteome</keyword>
<evidence type="ECO:0000256" key="5">
    <source>
        <dbReference type="SAM" id="Phobius"/>
    </source>
</evidence>
<evidence type="ECO:0000256" key="2">
    <source>
        <dbReference type="ARBA" id="ARBA00022692"/>
    </source>
</evidence>
<reference evidence="7 8" key="1">
    <citation type="submission" date="2014-12" db="EMBL/GenBank/DDBJ databases">
        <title>Genome sequence of Methanobrevibacter arboriphilicus DH1, DSM1125.</title>
        <authorList>
            <person name="Poehlein A."/>
            <person name="Thauer R.K."/>
            <person name="Seedorf H."/>
            <person name="Daniel R."/>
        </authorList>
    </citation>
    <scope>NUCLEOTIDE SEQUENCE [LARGE SCALE GENOMIC DNA]</scope>
    <source>
        <strain evidence="7 8">DH1</strain>
    </source>
</reference>
<dbReference type="GO" id="GO:0016020">
    <property type="term" value="C:membrane"/>
    <property type="evidence" value="ECO:0007669"/>
    <property type="project" value="UniProtKB-SubCell"/>
</dbReference>
<dbReference type="AlphaFoldDB" id="A0A1V6N287"/>
<evidence type="ECO:0000313" key="8">
    <source>
        <dbReference type="Proteomes" id="UP000191661"/>
    </source>
</evidence>
<evidence type="ECO:0000256" key="4">
    <source>
        <dbReference type="ARBA" id="ARBA00023136"/>
    </source>
</evidence>
<comment type="caution">
    <text evidence="7">The sequence shown here is derived from an EMBL/GenBank/DDBJ whole genome shotgun (WGS) entry which is preliminary data.</text>
</comment>
<evidence type="ECO:0000313" key="7">
    <source>
        <dbReference type="EMBL" id="OQD58791.1"/>
    </source>
</evidence>
<gene>
    <name evidence="7" type="ORF">MBBAR_8c00140</name>
</gene>
<keyword evidence="4 5" id="KW-0472">Membrane</keyword>
<feature type="transmembrane region" description="Helical" evidence="5">
    <location>
        <begin position="40"/>
        <end position="61"/>
    </location>
</feature>
<evidence type="ECO:0000256" key="1">
    <source>
        <dbReference type="ARBA" id="ARBA00004141"/>
    </source>
</evidence>
<keyword evidence="3 5" id="KW-1133">Transmembrane helix</keyword>
<dbReference type="Proteomes" id="UP000191661">
    <property type="component" value="Unassembled WGS sequence"/>
</dbReference>
<accession>A0A1V6N287</accession>
<name>A0A1V6N287_METAZ</name>
<dbReference type="Pfam" id="PF06271">
    <property type="entry name" value="RDD"/>
    <property type="match status" value="1"/>
</dbReference>
<feature type="transmembrane region" description="Helical" evidence="5">
    <location>
        <begin position="12"/>
        <end position="34"/>
    </location>
</feature>
<evidence type="ECO:0000259" key="6">
    <source>
        <dbReference type="Pfam" id="PF06271"/>
    </source>
</evidence>
<protein>
    <recommendedName>
        <fullName evidence="6">RDD domain-containing protein</fullName>
    </recommendedName>
</protein>
<keyword evidence="2 5" id="KW-0812">Transmembrane</keyword>
<dbReference type="OrthoDB" id="77200at2157"/>
<sequence>MVSVFKKRVLAYIADYFVVSAIMWIIAELLYIIVFPFSAFFVYEYMIILAPIIGLAYFILLEKKLGTTVGKHLLFLKVLSTDSYNYNNKISYKQSVIRNLSKIYWIPIIFDILIGRFTGSSNERILGRLSHSEVVLEDMQYSNKVSLNPELSEDND</sequence>